<proteinExistence type="inferred from homology"/>
<dbReference type="PANTHER" id="PTHR34040:SF4">
    <property type="entry name" value="SECRETION SYSTEM APPARATUS PROTEIN SSAS"/>
    <property type="match status" value="1"/>
</dbReference>
<dbReference type="InterPro" id="IPR006306">
    <property type="entry name" value="T3SS_HrpO"/>
</dbReference>
<evidence type="ECO:0000256" key="5">
    <source>
        <dbReference type="ARBA" id="ARBA00022989"/>
    </source>
</evidence>
<dbReference type="GO" id="GO:0005886">
    <property type="term" value="C:plasma membrane"/>
    <property type="evidence" value="ECO:0007669"/>
    <property type="project" value="UniProtKB-SubCell"/>
</dbReference>
<evidence type="ECO:0000256" key="1">
    <source>
        <dbReference type="ARBA" id="ARBA00004651"/>
    </source>
</evidence>
<keyword evidence="9" id="KW-1185">Reference proteome</keyword>
<comment type="caution">
    <text evidence="8">The sequence shown here is derived from an EMBL/GenBank/DDBJ whole genome shotgun (WGS) entry which is preliminary data.</text>
</comment>
<evidence type="ECO:0000256" key="7">
    <source>
        <dbReference type="SAM" id="Phobius"/>
    </source>
</evidence>
<name>A0A9X2W3U2_9ENTR</name>
<keyword evidence="4 7" id="KW-0812">Transmembrane</keyword>
<evidence type="ECO:0000256" key="3">
    <source>
        <dbReference type="ARBA" id="ARBA00022475"/>
    </source>
</evidence>
<dbReference type="Pfam" id="PF01313">
    <property type="entry name" value="Bac_export_3"/>
    <property type="match status" value="1"/>
</dbReference>
<feature type="transmembrane region" description="Helical" evidence="7">
    <location>
        <begin position="51"/>
        <end position="69"/>
    </location>
</feature>
<dbReference type="NCBIfam" id="TIGR01403">
    <property type="entry name" value="fliQ_rel_III"/>
    <property type="match status" value="1"/>
</dbReference>
<dbReference type="PIRSF" id="PIRSF004669">
    <property type="entry name" value="FliQ"/>
    <property type="match status" value="1"/>
</dbReference>
<evidence type="ECO:0000256" key="6">
    <source>
        <dbReference type="ARBA" id="ARBA00023136"/>
    </source>
</evidence>
<dbReference type="EMBL" id="JALHAP010000066">
    <property type="protein sequence ID" value="MCT4700530.1"/>
    <property type="molecule type" value="Genomic_DNA"/>
</dbReference>
<dbReference type="PRINTS" id="PR00952">
    <property type="entry name" value="TYPE3IMQPROT"/>
</dbReference>
<accession>A0A9X2W3U2</accession>
<protein>
    <submittedName>
        <fullName evidence="8">Type III secretion system export apparatus subunit SctS</fullName>
    </submittedName>
</protein>
<evidence type="ECO:0000256" key="2">
    <source>
        <dbReference type="ARBA" id="ARBA00006156"/>
    </source>
</evidence>
<keyword evidence="5 7" id="KW-1133">Transmembrane helix</keyword>
<evidence type="ECO:0000313" key="9">
    <source>
        <dbReference type="Proteomes" id="UP001150641"/>
    </source>
</evidence>
<comment type="similarity">
    <text evidence="2">Belongs to the FliQ/MopD/SpaQ family.</text>
</comment>
<evidence type="ECO:0000256" key="4">
    <source>
        <dbReference type="ARBA" id="ARBA00022692"/>
    </source>
</evidence>
<keyword evidence="6 7" id="KW-0472">Membrane</keyword>
<evidence type="ECO:0000313" key="8">
    <source>
        <dbReference type="EMBL" id="MCT4700530.1"/>
    </source>
</evidence>
<gene>
    <name evidence="8" type="primary">sctS</name>
    <name evidence="8" type="ORF">MUA00_01675</name>
</gene>
<reference evidence="8" key="1">
    <citation type="submission" date="2022-03" db="EMBL/GenBank/DDBJ databases">
        <title>Proposal of a novel genus Dryocolo and two novel species.</title>
        <authorList>
            <person name="Maddock D.W."/>
            <person name="Brady C.L."/>
            <person name="Denman S."/>
            <person name="Arnold D."/>
        </authorList>
    </citation>
    <scope>NUCLEOTIDE SEQUENCE</scope>
    <source>
        <strain evidence="8">H6W4</strain>
    </source>
</reference>
<dbReference type="RefSeq" id="WP_271121402.1">
    <property type="nucleotide sequence ID" value="NZ_JALHAN010000053.1"/>
</dbReference>
<dbReference type="PANTHER" id="PTHR34040">
    <property type="entry name" value="FLAGELLAR BIOSYNTHETIC PROTEIN FLIQ"/>
    <property type="match status" value="1"/>
</dbReference>
<dbReference type="AlphaFoldDB" id="A0A9X2W3U2"/>
<dbReference type="Proteomes" id="UP001150641">
    <property type="component" value="Unassembled WGS sequence"/>
</dbReference>
<organism evidence="8 9">
    <name type="scientific">Dryocola boscaweniae</name>
    <dbReference type="NCBI Taxonomy" id="2925397"/>
    <lineage>
        <taxon>Bacteria</taxon>
        <taxon>Pseudomonadati</taxon>
        <taxon>Pseudomonadota</taxon>
        <taxon>Gammaproteobacteria</taxon>
        <taxon>Enterobacterales</taxon>
        <taxon>Enterobacteriaceae</taxon>
        <taxon>Dryocola</taxon>
    </lineage>
</organism>
<keyword evidence="3" id="KW-1003">Cell membrane</keyword>
<sequence>MSERAIVHLAIELLWLVLLLSLPAVLVASAVGILVSLLQTLTQLQDQTLQFLLKLVAVSLTLVATYQWTGDNLYNYTLLVFDQIGNMGAG</sequence>
<dbReference type="InterPro" id="IPR002191">
    <property type="entry name" value="Bac_export_3"/>
</dbReference>
<dbReference type="GO" id="GO:0009306">
    <property type="term" value="P:protein secretion"/>
    <property type="evidence" value="ECO:0007669"/>
    <property type="project" value="InterPro"/>
</dbReference>
<feature type="transmembrane region" description="Helical" evidence="7">
    <location>
        <begin position="13"/>
        <end position="39"/>
    </location>
</feature>
<comment type="subcellular location">
    <subcellularLocation>
        <location evidence="1">Cell membrane</location>
        <topology evidence="1">Multi-pass membrane protein</topology>
    </subcellularLocation>
</comment>